<organism evidence="8 9">
    <name type="scientific">Faecalibacillus intestinalis</name>
    <dbReference type="NCBI Taxonomy" id="1982626"/>
    <lineage>
        <taxon>Bacteria</taxon>
        <taxon>Bacillati</taxon>
        <taxon>Bacillota</taxon>
        <taxon>Erysipelotrichia</taxon>
        <taxon>Erysipelotrichales</taxon>
        <taxon>Coprobacillaceae</taxon>
        <taxon>Faecalibacillus</taxon>
    </lineage>
</organism>
<reference evidence="10" key="3">
    <citation type="submission" date="2020-09" db="EMBL/GenBank/DDBJ databases">
        <title>Complete genome sequencing of Faecalibacillus intestinalis strain 14EGH31.</title>
        <authorList>
            <person name="Sakamoto M."/>
            <person name="Murakami T."/>
            <person name="Mori H."/>
        </authorList>
    </citation>
    <scope>NUCLEOTIDE SEQUENCE [LARGE SCALE GENOMIC DNA]</scope>
    <source>
        <strain evidence="10">14EGH31</strain>
    </source>
</reference>
<keyword evidence="4" id="KW-0862">Zinc</keyword>
<dbReference type="Proteomes" id="UP001204814">
    <property type="component" value="Unassembled WGS sequence"/>
</dbReference>
<dbReference type="Proteomes" id="UP000593842">
    <property type="component" value="Chromosome"/>
</dbReference>
<keyword evidence="2" id="KW-0479">Metal-binding</keyword>
<evidence type="ECO:0000256" key="2">
    <source>
        <dbReference type="ARBA" id="ARBA00022723"/>
    </source>
</evidence>
<dbReference type="AlphaFoldDB" id="A0A2T3G4T5"/>
<evidence type="ECO:0000256" key="3">
    <source>
        <dbReference type="ARBA" id="ARBA00022801"/>
    </source>
</evidence>
<dbReference type="EMBL" id="AP024085">
    <property type="protein sequence ID" value="BCL57818.1"/>
    <property type="molecule type" value="Genomic_DNA"/>
</dbReference>
<dbReference type="Proteomes" id="UP000240974">
    <property type="component" value="Unassembled WGS sequence"/>
</dbReference>
<evidence type="ECO:0000259" key="5">
    <source>
        <dbReference type="SMART" id="SM00849"/>
    </source>
</evidence>
<dbReference type="RefSeq" id="WP_022001551.1">
    <property type="nucleotide sequence ID" value="NZ_AP024085.1"/>
</dbReference>
<dbReference type="EMBL" id="PYLQ01000004">
    <property type="protein sequence ID" value="PST42529.1"/>
    <property type="molecule type" value="Genomic_DNA"/>
</dbReference>
<accession>A0A2T3G4T5</accession>
<dbReference type="GO" id="GO:0046872">
    <property type="term" value="F:metal ion binding"/>
    <property type="evidence" value="ECO:0007669"/>
    <property type="project" value="UniProtKB-KW"/>
</dbReference>
<evidence type="ECO:0000256" key="4">
    <source>
        <dbReference type="ARBA" id="ARBA00022833"/>
    </source>
</evidence>
<reference evidence="6" key="2">
    <citation type="journal article" date="2020" name="Microbiol. Resour. Announc.">
        <title>Complete Genome Sequence of Faecalibacillus intestinalis JCM 34082, Isolated from Feces from a Healthy Japanese Female.</title>
        <authorList>
            <person name="Sakamoto M."/>
            <person name="Ikeyama N."/>
            <person name="Toyoda A."/>
            <person name="Murakami T."/>
            <person name="Mori H."/>
            <person name="Ohkuma M."/>
        </authorList>
    </citation>
    <scope>NUCLEOTIDE SEQUENCE</scope>
    <source>
        <strain evidence="6">14EGH31</strain>
    </source>
</reference>
<dbReference type="Gene3D" id="3.60.15.10">
    <property type="entry name" value="Ribonuclease Z/Hydroxyacylglutathione hydrolase-like"/>
    <property type="match status" value="1"/>
</dbReference>
<dbReference type="GeneID" id="70579961"/>
<evidence type="ECO:0000313" key="6">
    <source>
        <dbReference type="EMBL" id="BCL57818.1"/>
    </source>
</evidence>
<dbReference type="KEGG" id="fit:Fi14EGH31_15300"/>
<dbReference type="SUPFAM" id="SSF56281">
    <property type="entry name" value="Metallo-hydrolase/oxidoreductase"/>
    <property type="match status" value="1"/>
</dbReference>
<evidence type="ECO:0000256" key="1">
    <source>
        <dbReference type="ARBA" id="ARBA00001947"/>
    </source>
</evidence>
<dbReference type="PANTHER" id="PTHR46233">
    <property type="entry name" value="HYDROXYACYLGLUTATHIONE HYDROLASE GLOC"/>
    <property type="match status" value="1"/>
</dbReference>
<dbReference type="InterPro" id="IPR001279">
    <property type="entry name" value="Metallo-B-lactamas"/>
</dbReference>
<dbReference type="CDD" id="cd06262">
    <property type="entry name" value="metallo-hydrolase-like_MBL-fold"/>
    <property type="match status" value="1"/>
</dbReference>
<comment type="cofactor">
    <cofactor evidence="1">
        <name>Zn(2+)</name>
        <dbReference type="ChEBI" id="CHEBI:29105"/>
    </cofactor>
</comment>
<name>A0A2T3G4T5_9FIRM</name>
<feature type="domain" description="Metallo-beta-lactamase" evidence="5">
    <location>
        <begin position="15"/>
        <end position="188"/>
    </location>
</feature>
<dbReference type="InterPro" id="IPR036866">
    <property type="entry name" value="RibonucZ/Hydroxyglut_hydro"/>
</dbReference>
<dbReference type="PANTHER" id="PTHR46233:SF3">
    <property type="entry name" value="HYDROXYACYLGLUTATHIONE HYDROLASE GLOC"/>
    <property type="match status" value="1"/>
</dbReference>
<reference evidence="8 9" key="1">
    <citation type="journal article" date="2019" name="Int. J. Syst. Evol. Microbiol.">
        <title>Faecalibacillus intestinalis gen. nov., sp. nov. and Faecalibacillus faecis sp. nov., isolated from human faeces.</title>
        <authorList>
            <person name="Seo B."/>
            <person name="Jeon K."/>
            <person name="Baek I."/>
            <person name="Lee Y.M."/>
            <person name="Baek K."/>
            <person name="Ko G."/>
        </authorList>
    </citation>
    <scope>NUCLEOTIDE SEQUENCE [LARGE SCALE GENOMIC DNA]</scope>
    <source>
        <strain evidence="8 9">SNUG30099</strain>
    </source>
</reference>
<evidence type="ECO:0000313" key="10">
    <source>
        <dbReference type="Proteomes" id="UP000593842"/>
    </source>
</evidence>
<evidence type="ECO:0000313" key="8">
    <source>
        <dbReference type="EMBL" id="PST42529.1"/>
    </source>
</evidence>
<sequence length="205" mass="23615">MERLIIKKFVLGIMSTNCYLIENNNHSILIDPGDKAELLINYLTQNNLQLTAILLTHGHFDHIGAIDELVEKYNCPVYIHQDDYEMIYNDQLNLSNYYGELKIKSKVTAVDKNIDIGDFHFEFLHLPGHTIGSCFIILKNYHVIFSGDVLFKNGIGRFDFPTSSSTDTRNSIKKIKEIKDDYEIYPGHGELTTLIQEKLNNPYLQ</sequence>
<dbReference type="Pfam" id="PF00753">
    <property type="entry name" value="Lactamase_B"/>
    <property type="match status" value="1"/>
</dbReference>
<evidence type="ECO:0000313" key="7">
    <source>
        <dbReference type="EMBL" id="MCQ5060489.1"/>
    </source>
</evidence>
<proteinExistence type="predicted"/>
<gene>
    <name evidence="8" type="ORF">C7U54_04465</name>
    <name evidence="6" type="ORF">Fi14EGH31_15300</name>
    <name evidence="7" type="ORF">NE542_01345</name>
</gene>
<dbReference type="GO" id="GO:0016787">
    <property type="term" value="F:hydrolase activity"/>
    <property type="evidence" value="ECO:0007669"/>
    <property type="project" value="UniProtKB-KW"/>
</dbReference>
<keyword evidence="9" id="KW-1185">Reference proteome</keyword>
<reference evidence="7" key="4">
    <citation type="submission" date="2022-06" db="EMBL/GenBank/DDBJ databases">
        <title>Isolation of gut microbiota from human fecal samples.</title>
        <authorList>
            <person name="Pamer E.G."/>
            <person name="Barat B."/>
            <person name="Waligurski E."/>
            <person name="Medina S."/>
            <person name="Paddock L."/>
            <person name="Mostad J."/>
        </authorList>
    </citation>
    <scope>NUCLEOTIDE SEQUENCE</scope>
    <source>
        <strain evidence="7">DFI.6.24</strain>
    </source>
</reference>
<keyword evidence="3 8" id="KW-0378">Hydrolase</keyword>
<dbReference type="EMBL" id="JANGBO010000001">
    <property type="protein sequence ID" value="MCQ5060489.1"/>
    <property type="molecule type" value="Genomic_DNA"/>
</dbReference>
<dbReference type="SMART" id="SM00849">
    <property type="entry name" value="Lactamase_B"/>
    <property type="match status" value="1"/>
</dbReference>
<evidence type="ECO:0000313" key="9">
    <source>
        <dbReference type="Proteomes" id="UP000240974"/>
    </source>
</evidence>
<protein>
    <submittedName>
        <fullName evidence="6">Hydroxyacylglutathione hydrolase</fullName>
    </submittedName>
    <submittedName>
        <fullName evidence="8">MBL fold metallo-hydrolase</fullName>
    </submittedName>
</protein>
<dbReference type="InterPro" id="IPR051453">
    <property type="entry name" value="MBL_Glyoxalase_II"/>
</dbReference>